<dbReference type="EMBL" id="GAKP01022451">
    <property type="protein sequence ID" value="JAC36501.1"/>
    <property type="molecule type" value="Transcribed_RNA"/>
</dbReference>
<organism evidence="2">
    <name type="scientific">Bactrocera dorsalis</name>
    <name type="common">Oriental fruit fly</name>
    <name type="synonym">Dacus dorsalis</name>
    <dbReference type="NCBI Taxonomy" id="27457"/>
    <lineage>
        <taxon>Eukaryota</taxon>
        <taxon>Metazoa</taxon>
        <taxon>Ecdysozoa</taxon>
        <taxon>Arthropoda</taxon>
        <taxon>Hexapoda</taxon>
        <taxon>Insecta</taxon>
        <taxon>Pterygota</taxon>
        <taxon>Neoptera</taxon>
        <taxon>Endopterygota</taxon>
        <taxon>Diptera</taxon>
        <taxon>Brachycera</taxon>
        <taxon>Muscomorpha</taxon>
        <taxon>Tephritoidea</taxon>
        <taxon>Tephritidae</taxon>
        <taxon>Bactrocera</taxon>
        <taxon>Bactrocera</taxon>
    </lineage>
</organism>
<evidence type="ECO:0000256" key="1">
    <source>
        <dbReference type="SAM" id="Phobius"/>
    </source>
</evidence>
<reference evidence="2" key="1">
    <citation type="journal article" date="2014" name="BMC Genomics">
        <title>Characterizing the developmental transcriptome of the oriental fruit fly, Bactrocera dorsalis (Diptera: Tephritidae) through comparative genomic analysis with Drosophila melanogaster utilizing modENCODE datasets.</title>
        <authorList>
            <person name="Geib S.M."/>
            <person name="Calla B."/>
            <person name="Hall B."/>
            <person name="Hou S."/>
            <person name="Manoukis N.C."/>
        </authorList>
    </citation>
    <scope>NUCLEOTIDE SEQUENCE</scope>
    <source>
        <strain evidence="2">Punador</strain>
    </source>
</reference>
<sequence length="101" mass="11735">MHICTTTYMYVSVCVHLHYVMLFYLQLFRCASLQLRMATQAINARILGFAIIVDNRRALRCCFCYADERNFLPFALRCVLLLFVTLNQRGVGQPKWTAGHL</sequence>
<accession>A0A034UZR1</accession>
<proteinExistence type="predicted"/>
<protein>
    <submittedName>
        <fullName evidence="2">Uncharacterized protein</fullName>
    </submittedName>
</protein>
<name>A0A034UZR1_BACDO</name>
<keyword evidence="1" id="KW-0812">Transmembrane</keyword>
<keyword evidence="1" id="KW-1133">Transmembrane helix</keyword>
<dbReference type="AlphaFoldDB" id="A0A034UZR1"/>
<keyword evidence="1" id="KW-0472">Membrane</keyword>
<feature type="transmembrane region" description="Helical" evidence="1">
    <location>
        <begin position="6"/>
        <end position="27"/>
    </location>
</feature>
<evidence type="ECO:0000313" key="2">
    <source>
        <dbReference type="EMBL" id="JAC36501.1"/>
    </source>
</evidence>